<feature type="region of interest" description="Disordered" evidence="1">
    <location>
        <begin position="67"/>
        <end position="88"/>
    </location>
</feature>
<organism evidence="2 3">
    <name type="scientific">Daphnia pulex</name>
    <name type="common">Water flea</name>
    <dbReference type="NCBI Taxonomy" id="6669"/>
    <lineage>
        <taxon>Eukaryota</taxon>
        <taxon>Metazoa</taxon>
        <taxon>Ecdysozoa</taxon>
        <taxon>Arthropoda</taxon>
        <taxon>Crustacea</taxon>
        <taxon>Branchiopoda</taxon>
        <taxon>Diplostraca</taxon>
        <taxon>Cladocera</taxon>
        <taxon>Anomopoda</taxon>
        <taxon>Daphniidae</taxon>
        <taxon>Daphnia</taxon>
    </lineage>
</organism>
<name>E9GD90_DAPPU</name>
<dbReference type="AlphaFoldDB" id="E9GD90"/>
<evidence type="ECO:0000313" key="2">
    <source>
        <dbReference type="EMBL" id="EFX82735.1"/>
    </source>
</evidence>
<reference evidence="2 3" key="1">
    <citation type="journal article" date="2011" name="Science">
        <title>The ecoresponsive genome of Daphnia pulex.</title>
        <authorList>
            <person name="Colbourne J.K."/>
            <person name="Pfrender M.E."/>
            <person name="Gilbert D."/>
            <person name="Thomas W.K."/>
            <person name="Tucker A."/>
            <person name="Oakley T.H."/>
            <person name="Tokishita S."/>
            <person name="Aerts A."/>
            <person name="Arnold G.J."/>
            <person name="Basu M.K."/>
            <person name="Bauer D.J."/>
            <person name="Caceres C.E."/>
            <person name="Carmel L."/>
            <person name="Casola C."/>
            <person name="Choi J.H."/>
            <person name="Detter J.C."/>
            <person name="Dong Q."/>
            <person name="Dusheyko S."/>
            <person name="Eads B.D."/>
            <person name="Frohlich T."/>
            <person name="Geiler-Samerotte K.A."/>
            <person name="Gerlach D."/>
            <person name="Hatcher P."/>
            <person name="Jogdeo S."/>
            <person name="Krijgsveld J."/>
            <person name="Kriventseva E.V."/>
            <person name="Kultz D."/>
            <person name="Laforsch C."/>
            <person name="Lindquist E."/>
            <person name="Lopez J."/>
            <person name="Manak J.R."/>
            <person name="Muller J."/>
            <person name="Pangilinan J."/>
            <person name="Patwardhan R.P."/>
            <person name="Pitluck S."/>
            <person name="Pritham E.J."/>
            <person name="Rechtsteiner A."/>
            <person name="Rho M."/>
            <person name="Rogozin I.B."/>
            <person name="Sakarya O."/>
            <person name="Salamov A."/>
            <person name="Schaack S."/>
            <person name="Shapiro H."/>
            <person name="Shiga Y."/>
            <person name="Skalitzky C."/>
            <person name="Smith Z."/>
            <person name="Souvorov A."/>
            <person name="Sung W."/>
            <person name="Tang Z."/>
            <person name="Tsuchiya D."/>
            <person name="Tu H."/>
            <person name="Vos H."/>
            <person name="Wang M."/>
            <person name="Wolf Y.I."/>
            <person name="Yamagata H."/>
            <person name="Yamada T."/>
            <person name="Ye Y."/>
            <person name="Shaw J.R."/>
            <person name="Andrews J."/>
            <person name="Crease T.J."/>
            <person name="Tang H."/>
            <person name="Lucas S.M."/>
            <person name="Robertson H.M."/>
            <person name="Bork P."/>
            <person name="Koonin E.V."/>
            <person name="Zdobnov E.M."/>
            <person name="Grigoriev I.V."/>
            <person name="Lynch M."/>
            <person name="Boore J.L."/>
        </authorList>
    </citation>
    <scope>NUCLEOTIDE SEQUENCE [LARGE SCALE GENOMIC DNA]</scope>
</reference>
<dbReference type="InParanoid" id="E9GD90"/>
<evidence type="ECO:0000256" key="1">
    <source>
        <dbReference type="SAM" id="MobiDB-lite"/>
    </source>
</evidence>
<protein>
    <submittedName>
        <fullName evidence="2">Uncharacterized protein</fullName>
    </submittedName>
</protein>
<feature type="compositionally biased region" description="Polar residues" evidence="1">
    <location>
        <begin position="67"/>
        <end position="80"/>
    </location>
</feature>
<dbReference type="EMBL" id="GL732539">
    <property type="protein sequence ID" value="EFX82735.1"/>
    <property type="molecule type" value="Genomic_DNA"/>
</dbReference>
<dbReference type="HOGENOM" id="CLU_2471325_0_0_1"/>
<keyword evidence="3" id="KW-1185">Reference proteome</keyword>
<gene>
    <name evidence="2" type="ORF">DAPPUDRAFT_241037</name>
</gene>
<proteinExistence type="predicted"/>
<dbReference type="Proteomes" id="UP000000305">
    <property type="component" value="Unassembled WGS sequence"/>
</dbReference>
<evidence type="ECO:0000313" key="3">
    <source>
        <dbReference type="Proteomes" id="UP000000305"/>
    </source>
</evidence>
<dbReference type="KEGG" id="dpx:DAPPUDRAFT_241037"/>
<accession>E9GD90</accession>
<sequence length="88" mass="9847">MFVCRAKSKLKLVKSRQVTEVVKAQTSLWVCQLSSHESEIDVDVIRGSYPGNSLGTWQDEENTPPTLTRTIPNGIHQSGGNRVFQMET</sequence>